<sequence>MKGSRIPHLRFLGIGFTHAQILSQYAGSGLFHKMPGLPINTGNTWFAGMIAGIVTLVVCGAVFRGSRLRCFRKLLAPSIILNIVGLLLSIWPVSEGVPAALASFLGAMGLGIGSSIMFLLWADVFNGMKIEDAEIALPLSSVIVLIYAVAAPLLPGGFDGILMLVAPLASGSMLYLAFKESPKTFQQDAASAAPSNAPSSLARELVCISIPLFLFYVTLSWNGVVSQHELVGSRSVPDIVGSLTGVLCAIGFVFFSFKTDFAALFRWLCPLATVALVLNFWDSEVSSLVICSISSVLDITIWIVTYLYCLRKARSDYDISIARVAALLAVSHLGAIAGNMLAAGVLTPLGYVDHSIVQVISLVLICSVVSATMGIVGRPTSRIADEWHENANAVPSDVSSRCKAISERQGLTARELDVLILLAMGRSQPYICEYLTLSKSTVSTHVGHIYQKCDVHSRQELLDCINE</sequence>
<feature type="transmembrane region" description="Helical" evidence="4">
    <location>
        <begin position="44"/>
        <end position="63"/>
    </location>
</feature>
<gene>
    <name evidence="6" type="ORF">C811_01884</name>
</gene>
<feature type="transmembrane region" description="Helical" evidence="4">
    <location>
        <begin position="287"/>
        <end position="309"/>
    </location>
</feature>
<dbReference type="Pfam" id="PF00196">
    <property type="entry name" value="GerE"/>
    <property type="match status" value="1"/>
</dbReference>
<dbReference type="GO" id="GO:0003677">
    <property type="term" value="F:DNA binding"/>
    <property type="evidence" value="ECO:0007669"/>
    <property type="project" value="UniProtKB-KW"/>
</dbReference>
<keyword evidence="2" id="KW-0238">DNA-binding</keyword>
<dbReference type="SUPFAM" id="SSF46894">
    <property type="entry name" value="C-terminal effector domain of the bipartite response regulators"/>
    <property type="match status" value="1"/>
</dbReference>
<feature type="domain" description="HTH luxR-type" evidence="5">
    <location>
        <begin position="404"/>
        <end position="467"/>
    </location>
</feature>
<keyword evidence="4" id="KW-0812">Transmembrane</keyword>
<dbReference type="PANTHER" id="PTHR44688">
    <property type="entry name" value="DNA-BINDING TRANSCRIPTIONAL ACTIVATOR DEVR_DOSR"/>
    <property type="match status" value="1"/>
</dbReference>
<dbReference type="Proteomes" id="UP000014204">
    <property type="component" value="Unassembled WGS sequence"/>
</dbReference>
<feature type="transmembrane region" description="Helical" evidence="4">
    <location>
        <begin position="160"/>
        <end position="178"/>
    </location>
</feature>
<feature type="transmembrane region" description="Helical" evidence="4">
    <location>
        <begin position="239"/>
        <end position="257"/>
    </location>
</feature>
<feature type="transmembrane region" description="Helical" evidence="4">
    <location>
        <begin position="264"/>
        <end position="281"/>
    </location>
</feature>
<dbReference type="PATRIC" id="fig|1235794.3.peg.1863"/>
<feature type="transmembrane region" description="Helical" evidence="4">
    <location>
        <begin position="12"/>
        <end position="32"/>
    </location>
</feature>
<dbReference type="EMBL" id="ASSY01000009">
    <property type="protein sequence ID" value="EOS50259.1"/>
    <property type="molecule type" value="Genomic_DNA"/>
</dbReference>
<dbReference type="InterPro" id="IPR016032">
    <property type="entry name" value="Sig_transdc_resp-reg_C-effctor"/>
</dbReference>
<comment type="caution">
    <text evidence="6">The sequence shown here is derived from an EMBL/GenBank/DDBJ whole genome shotgun (WGS) entry which is preliminary data.</text>
</comment>
<keyword evidence="4" id="KW-1133">Transmembrane helix</keyword>
<dbReference type="eggNOG" id="COG2771">
    <property type="taxonomic scope" value="Bacteria"/>
</dbReference>
<feature type="transmembrane region" description="Helical" evidence="4">
    <location>
        <begin position="75"/>
        <end position="93"/>
    </location>
</feature>
<dbReference type="Gene3D" id="1.10.10.10">
    <property type="entry name" value="Winged helix-like DNA-binding domain superfamily/Winged helix DNA-binding domain"/>
    <property type="match status" value="1"/>
</dbReference>
<keyword evidence="7" id="KW-1185">Reference proteome</keyword>
<dbReference type="GeneID" id="82191296"/>
<keyword evidence="3" id="KW-0804">Transcription</keyword>
<dbReference type="RefSeq" id="WP_016310072.1">
    <property type="nucleotide sequence ID" value="NZ_KE159646.1"/>
</dbReference>
<evidence type="ECO:0000256" key="1">
    <source>
        <dbReference type="ARBA" id="ARBA00023015"/>
    </source>
</evidence>
<accession>R9KUP0</accession>
<feature type="transmembrane region" description="Helical" evidence="4">
    <location>
        <begin position="201"/>
        <end position="219"/>
    </location>
</feature>
<name>R9KUP0_9ACTN</name>
<dbReference type="PANTHER" id="PTHR44688:SF16">
    <property type="entry name" value="DNA-BINDING TRANSCRIPTIONAL ACTIVATOR DEVR_DOSR"/>
    <property type="match status" value="1"/>
</dbReference>
<feature type="transmembrane region" description="Helical" evidence="4">
    <location>
        <begin position="99"/>
        <end position="121"/>
    </location>
</feature>
<keyword evidence="4" id="KW-0472">Membrane</keyword>
<dbReference type="STRING" id="1235794.C811_01884"/>
<dbReference type="PROSITE" id="PS50043">
    <property type="entry name" value="HTH_LUXR_2"/>
    <property type="match status" value="1"/>
</dbReference>
<dbReference type="GO" id="GO:0006355">
    <property type="term" value="P:regulation of DNA-templated transcription"/>
    <property type="evidence" value="ECO:0007669"/>
    <property type="project" value="InterPro"/>
</dbReference>
<dbReference type="PRINTS" id="PR00038">
    <property type="entry name" value="HTHLUXR"/>
</dbReference>
<dbReference type="AlphaFoldDB" id="R9KUP0"/>
<dbReference type="InterPro" id="IPR000792">
    <property type="entry name" value="Tscrpt_reg_LuxR_C"/>
</dbReference>
<dbReference type="SMART" id="SM00421">
    <property type="entry name" value="HTH_LUXR"/>
    <property type="match status" value="1"/>
</dbReference>
<protein>
    <recommendedName>
        <fullName evidence="5">HTH luxR-type domain-containing protein</fullName>
    </recommendedName>
</protein>
<evidence type="ECO:0000313" key="6">
    <source>
        <dbReference type="EMBL" id="EOS50259.1"/>
    </source>
</evidence>
<evidence type="ECO:0000256" key="2">
    <source>
        <dbReference type="ARBA" id="ARBA00023125"/>
    </source>
</evidence>
<dbReference type="CDD" id="cd06170">
    <property type="entry name" value="LuxR_C_like"/>
    <property type="match status" value="1"/>
</dbReference>
<feature type="transmembrane region" description="Helical" evidence="4">
    <location>
        <begin position="321"/>
        <end position="343"/>
    </location>
</feature>
<evidence type="ECO:0000256" key="4">
    <source>
        <dbReference type="SAM" id="Phobius"/>
    </source>
</evidence>
<dbReference type="OrthoDB" id="3178262at2"/>
<organism evidence="6 7">
    <name type="scientific">Adlercreutzia caecimuris B7</name>
    <dbReference type="NCBI Taxonomy" id="1235794"/>
    <lineage>
        <taxon>Bacteria</taxon>
        <taxon>Bacillati</taxon>
        <taxon>Actinomycetota</taxon>
        <taxon>Coriobacteriia</taxon>
        <taxon>Eggerthellales</taxon>
        <taxon>Eggerthellaceae</taxon>
        <taxon>Adlercreutzia</taxon>
    </lineage>
</organism>
<evidence type="ECO:0000313" key="7">
    <source>
        <dbReference type="Proteomes" id="UP000014204"/>
    </source>
</evidence>
<proteinExistence type="predicted"/>
<evidence type="ECO:0000259" key="5">
    <source>
        <dbReference type="PROSITE" id="PS50043"/>
    </source>
</evidence>
<feature type="transmembrane region" description="Helical" evidence="4">
    <location>
        <begin position="355"/>
        <end position="376"/>
    </location>
</feature>
<evidence type="ECO:0000256" key="3">
    <source>
        <dbReference type="ARBA" id="ARBA00023163"/>
    </source>
</evidence>
<keyword evidence="1" id="KW-0805">Transcription regulation</keyword>
<dbReference type="InterPro" id="IPR036388">
    <property type="entry name" value="WH-like_DNA-bd_sf"/>
</dbReference>
<reference evidence="6 7" key="1">
    <citation type="submission" date="2013-04" db="EMBL/GenBank/DDBJ databases">
        <title>The Genome Sequence of Enterorhabdus caecimuris B7.</title>
        <authorList>
            <consortium name="The Broad Institute Genomics Platform"/>
            <consortium name="The Broad Institute Genome Sequencing Center for Infectious Disease"/>
            <person name="Earl A."/>
            <person name="Xavier R."/>
            <person name="Elson C."/>
            <person name="Duck W."/>
            <person name="Walker B."/>
            <person name="Young S."/>
            <person name="Zeng Q."/>
            <person name="Gargeya S."/>
            <person name="Fitzgerald M."/>
            <person name="Haas B."/>
            <person name="Abouelleil A."/>
            <person name="Allen A.W."/>
            <person name="Alvarado L."/>
            <person name="Arachchi H.M."/>
            <person name="Berlin A.M."/>
            <person name="Chapman S.B."/>
            <person name="Gainer-Dewar J."/>
            <person name="Goldberg J."/>
            <person name="Griggs A."/>
            <person name="Gujja S."/>
            <person name="Hansen M."/>
            <person name="Howarth C."/>
            <person name="Imamovic A."/>
            <person name="Ireland A."/>
            <person name="Larimer J."/>
            <person name="McCowan C."/>
            <person name="Murphy C."/>
            <person name="Pearson M."/>
            <person name="Poon T.W."/>
            <person name="Priest M."/>
            <person name="Roberts A."/>
            <person name="Saif S."/>
            <person name="Shea T."/>
            <person name="Sisk P."/>
            <person name="Sykes S."/>
            <person name="Wortman J."/>
            <person name="Nusbaum C."/>
            <person name="Birren B."/>
        </authorList>
    </citation>
    <scope>NUCLEOTIDE SEQUENCE [LARGE SCALE GENOMIC DNA]</scope>
    <source>
        <strain evidence="6 7">B7</strain>
    </source>
</reference>
<feature type="transmembrane region" description="Helical" evidence="4">
    <location>
        <begin position="133"/>
        <end position="154"/>
    </location>
</feature>
<dbReference type="HOGENOM" id="CLU_027066_3_0_11"/>